<evidence type="ECO:0000259" key="3">
    <source>
        <dbReference type="Pfam" id="PF02525"/>
    </source>
</evidence>
<dbReference type="InterPro" id="IPR051545">
    <property type="entry name" value="NAD(P)H_dehydrogenase_qn"/>
</dbReference>
<keyword evidence="5" id="KW-1185">Reference proteome</keyword>
<name>A0ABN3SNU4_9ACTN</name>
<evidence type="ECO:0000256" key="1">
    <source>
        <dbReference type="ARBA" id="ARBA00006252"/>
    </source>
</evidence>
<dbReference type="Pfam" id="PF02525">
    <property type="entry name" value="Flavodoxin_2"/>
    <property type="match status" value="1"/>
</dbReference>
<evidence type="ECO:0000256" key="2">
    <source>
        <dbReference type="ARBA" id="ARBA00023002"/>
    </source>
</evidence>
<dbReference type="SUPFAM" id="SSF52218">
    <property type="entry name" value="Flavoproteins"/>
    <property type="match status" value="1"/>
</dbReference>
<reference evidence="4 5" key="1">
    <citation type="journal article" date="2019" name="Int. J. Syst. Evol. Microbiol.">
        <title>The Global Catalogue of Microorganisms (GCM) 10K type strain sequencing project: providing services to taxonomists for standard genome sequencing and annotation.</title>
        <authorList>
            <consortium name="The Broad Institute Genomics Platform"/>
            <consortium name="The Broad Institute Genome Sequencing Center for Infectious Disease"/>
            <person name="Wu L."/>
            <person name="Ma J."/>
        </authorList>
    </citation>
    <scope>NUCLEOTIDE SEQUENCE [LARGE SCALE GENOMIC DNA]</scope>
    <source>
        <strain evidence="4 5">JCM 6835</strain>
    </source>
</reference>
<accession>A0ABN3SNU4</accession>
<dbReference type="Gene3D" id="3.40.50.360">
    <property type="match status" value="1"/>
</dbReference>
<dbReference type="PANTHER" id="PTHR10204">
    <property type="entry name" value="NAD P H OXIDOREDUCTASE-RELATED"/>
    <property type="match status" value="1"/>
</dbReference>
<evidence type="ECO:0000313" key="5">
    <source>
        <dbReference type="Proteomes" id="UP001501666"/>
    </source>
</evidence>
<dbReference type="PANTHER" id="PTHR10204:SF34">
    <property type="entry name" value="NAD(P)H DEHYDROGENASE [QUINONE] 1 ISOFORM 1"/>
    <property type="match status" value="1"/>
</dbReference>
<comment type="caution">
    <text evidence="4">The sequence shown here is derived from an EMBL/GenBank/DDBJ whole genome shotgun (WGS) entry which is preliminary data.</text>
</comment>
<comment type="similarity">
    <text evidence="1">Belongs to the NAD(P)H dehydrogenase (quinone) family.</text>
</comment>
<keyword evidence="2" id="KW-0560">Oxidoreductase</keyword>
<organism evidence="4 5">
    <name type="scientific">Nonomuraea recticatena</name>
    <dbReference type="NCBI Taxonomy" id="46178"/>
    <lineage>
        <taxon>Bacteria</taxon>
        <taxon>Bacillati</taxon>
        <taxon>Actinomycetota</taxon>
        <taxon>Actinomycetes</taxon>
        <taxon>Streptosporangiales</taxon>
        <taxon>Streptosporangiaceae</taxon>
        <taxon>Nonomuraea</taxon>
    </lineage>
</organism>
<gene>
    <name evidence="4" type="ORF">GCM10010412_066500</name>
</gene>
<feature type="domain" description="Flavodoxin-like fold" evidence="3">
    <location>
        <begin position="1"/>
        <end position="190"/>
    </location>
</feature>
<evidence type="ECO:0000313" key="4">
    <source>
        <dbReference type="EMBL" id="GAA2681616.1"/>
    </source>
</evidence>
<sequence length="203" mass="22311">MRIGVYLAHPRPDSFNGALFDAVVDELRGLNVEVRAHDLYAEGFAPALSAAETETVADVAPSADDLVQAHRAEVAELDALVFVHPNWWGMPPAMLAGWVQRVLVPGVAYKLGTADGEPTGLLKAGRALVLNTSDTPAERERDEFGDPLQRIWSACVLPYVGITDLRRIVFRTVTDANERQRDHWLQEARRHAAALLDPRDADA</sequence>
<proteinExistence type="inferred from homology"/>
<dbReference type="InterPro" id="IPR003680">
    <property type="entry name" value="Flavodoxin_fold"/>
</dbReference>
<dbReference type="EMBL" id="BAAATE010000022">
    <property type="protein sequence ID" value="GAA2681616.1"/>
    <property type="molecule type" value="Genomic_DNA"/>
</dbReference>
<dbReference type="InterPro" id="IPR029039">
    <property type="entry name" value="Flavoprotein-like_sf"/>
</dbReference>
<dbReference type="Proteomes" id="UP001501666">
    <property type="component" value="Unassembled WGS sequence"/>
</dbReference>
<protein>
    <submittedName>
        <fullName evidence="4">NAD(P)H-dependent oxidoreductase</fullName>
    </submittedName>
</protein>